<reference evidence="10" key="2">
    <citation type="submission" date="2020-09" db="EMBL/GenBank/DDBJ databases">
        <authorList>
            <person name="Sun Q."/>
            <person name="Zhou Y."/>
        </authorList>
    </citation>
    <scope>NUCLEOTIDE SEQUENCE</scope>
    <source>
        <strain evidence="10">CGMCC 4.7308</strain>
    </source>
</reference>
<keyword evidence="2 8" id="KW-0808">Transferase</keyword>
<dbReference type="AlphaFoldDB" id="A0A917WGV3"/>
<evidence type="ECO:0000313" key="10">
    <source>
        <dbReference type="EMBL" id="GGM03081.1"/>
    </source>
</evidence>
<evidence type="ECO:0000256" key="3">
    <source>
        <dbReference type="ARBA" id="ARBA00022723"/>
    </source>
</evidence>
<keyword evidence="4 8" id="KW-0276">Fatty acid metabolism</keyword>
<keyword evidence="3 8" id="KW-0479">Metal-binding</keyword>
<evidence type="ECO:0000256" key="5">
    <source>
        <dbReference type="ARBA" id="ARBA00022842"/>
    </source>
</evidence>
<dbReference type="InterPro" id="IPR004568">
    <property type="entry name" value="Ppantetheine-prot_Trfase_dom"/>
</dbReference>
<keyword evidence="6 8" id="KW-0443">Lipid metabolism</keyword>
<dbReference type="Gene3D" id="3.90.470.20">
    <property type="entry name" value="4'-phosphopantetheinyl transferase domain"/>
    <property type="match status" value="1"/>
</dbReference>
<gene>
    <name evidence="8 10" type="primary">acpS</name>
    <name evidence="10" type="ORF">GCM10011594_24040</name>
</gene>
<dbReference type="Pfam" id="PF01648">
    <property type="entry name" value="ACPS"/>
    <property type="match status" value="1"/>
</dbReference>
<dbReference type="GO" id="GO:0005737">
    <property type="term" value="C:cytoplasm"/>
    <property type="evidence" value="ECO:0007669"/>
    <property type="project" value="UniProtKB-SubCell"/>
</dbReference>
<evidence type="ECO:0000259" key="9">
    <source>
        <dbReference type="Pfam" id="PF01648"/>
    </source>
</evidence>
<proteinExistence type="inferred from homology"/>
<dbReference type="SUPFAM" id="SSF56214">
    <property type="entry name" value="4'-phosphopantetheinyl transferase"/>
    <property type="match status" value="1"/>
</dbReference>
<dbReference type="GO" id="GO:0006633">
    <property type="term" value="P:fatty acid biosynthetic process"/>
    <property type="evidence" value="ECO:0007669"/>
    <property type="project" value="UniProtKB-UniRule"/>
</dbReference>
<evidence type="ECO:0000256" key="6">
    <source>
        <dbReference type="ARBA" id="ARBA00023098"/>
    </source>
</evidence>
<keyword evidence="7 8" id="KW-0275">Fatty acid biosynthesis</keyword>
<dbReference type="InterPro" id="IPR037143">
    <property type="entry name" value="4-PPantetheinyl_Trfase_dom_sf"/>
</dbReference>
<feature type="domain" description="4'-phosphopantetheinyl transferase" evidence="9">
    <location>
        <begin position="14"/>
        <end position="110"/>
    </location>
</feature>
<dbReference type="EMBL" id="BMNA01000004">
    <property type="protein sequence ID" value="GGM03081.1"/>
    <property type="molecule type" value="Genomic_DNA"/>
</dbReference>
<comment type="similarity">
    <text evidence="8">Belongs to the P-Pant transferase superfamily. AcpS family.</text>
</comment>
<dbReference type="HAMAP" id="MF_00101">
    <property type="entry name" value="AcpS"/>
    <property type="match status" value="1"/>
</dbReference>
<name>A0A917WGV3_9ACTN</name>
<protein>
    <recommendedName>
        <fullName evidence="8">Holo-[acyl-carrier-protein] synthase</fullName>
        <shortName evidence="8">Holo-ACP synthase</shortName>
        <ecNumber evidence="8">2.7.8.7</ecNumber>
    </recommendedName>
    <alternativeName>
        <fullName evidence="8">4'-phosphopantetheinyl transferase AcpS</fullName>
    </alternativeName>
</protein>
<organism evidence="10 11">
    <name type="scientific">Nakamurella endophytica</name>
    <dbReference type="NCBI Taxonomy" id="1748367"/>
    <lineage>
        <taxon>Bacteria</taxon>
        <taxon>Bacillati</taxon>
        <taxon>Actinomycetota</taxon>
        <taxon>Actinomycetes</taxon>
        <taxon>Nakamurellales</taxon>
        <taxon>Nakamurellaceae</taxon>
        <taxon>Nakamurella</taxon>
    </lineage>
</organism>
<feature type="binding site" evidence="8">
    <location>
        <position position="66"/>
    </location>
    <ligand>
        <name>Mg(2+)</name>
        <dbReference type="ChEBI" id="CHEBI:18420"/>
    </ligand>
</feature>
<keyword evidence="11" id="KW-1185">Reference proteome</keyword>
<dbReference type="InterPro" id="IPR002582">
    <property type="entry name" value="ACPS"/>
</dbReference>
<comment type="caution">
    <text evidence="10">The sequence shown here is derived from an EMBL/GenBank/DDBJ whole genome shotgun (WGS) entry which is preliminary data.</text>
</comment>
<dbReference type="NCBIfam" id="TIGR00556">
    <property type="entry name" value="pantethn_trn"/>
    <property type="match status" value="1"/>
</dbReference>
<dbReference type="RefSeq" id="WP_229674331.1">
    <property type="nucleotide sequence ID" value="NZ_BMNA01000004.1"/>
</dbReference>
<feature type="binding site" evidence="8">
    <location>
        <position position="18"/>
    </location>
    <ligand>
        <name>Mg(2+)</name>
        <dbReference type="ChEBI" id="CHEBI:18420"/>
    </ligand>
</feature>
<evidence type="ECO:0000256" key="8">
    <source>
        <dbReference type="HAMAP-Rule" id="MF_00101"/>
    </source>
</evidence>
<dbReference type="GO" id="GO:0000287">
    <property type="term" value="F:magnesium ion binding"/>
    <property type="evidence" value="ECO:0007669"/>
    <property type="project" value="UniProtKB-UniRule"/>
</dbReference>
<accession>A0A917WGV3</accession>
<dbReference type="InterPro" id="IPR008278">
    <property type="entry name" value="4-PPantetheinyl_Trfase_dom"/>
</dbReference>
<evidence type="ECO:0000256" key="7">
    <source>
        <dbReference type="ARBA" id="ARBA00023160"/>
    </source>
</evidence>
<dbReference type="Proteomes" id="UP000655208">
    <property type="component" value="Unassembled WGS sequence"/>
</dbReference>
<comment type="subcellular location">
    <subcellularLocation>
        <location evidence="8">Cytoplasm</location>
    </subcellularLocation>
</comment>
<comment type="cofactor">
    <cofactor evidence="8">
        <name>Mg(2+)</name>
        <dbReference type="ChEBI" id="CHEBI:18420"/>
    </cofactor>
</comment>
<evidence type="ECO:0000256" key="4">
    <source>
        <dbReference type="ARBA" id="ARBA00022832"/>
    </source>
</evidence>
<dbReference type="NCBIfam" id="NF000832">
    <property type="entry name" value="PRK00070.3-2"/>
    <property type="match status" value="1"/>
</dbReference>
<comment type="catalytic activity">
    <reaction evidence="8">
        <text>apo-[ACP] + CoA = holo-[ACP] + adenosine 3',5'-bisphosphate + H(+)</text>
        <dbReference type="Rhea" id="RHEA:12068"/>
        <dbReference type="Rhea" id="RHEA-COMP:9685"/>
        <dbReference type="Rhea" id="RHEA-COMP:9690"/>
        <dbReference type="ChEBI" id="CHEBI:15378"/>
        <dbReference type="ChEBI" id="CHEBI:29999"/>
        <dbReference type="ChEBI" id="CHEBI:57287"/>
        <dbReference type="ChEBI" id="CHEBI:58343"/>
        <dbReference type="ChEBI" id="CHEBI:64479"/>
        <dbReference type="EC" id="2.7.8.7"/>
    </reaction>
</comment>
<evidence type="ECO:0000256" key="1">
    <source>
        <dbReference type="ARBA" id="ARBA00022516"/>
    </source>
</evidence>
<dbReference type="GO" id="GO:0008897">
    <property type="term" value="F:holo-[acyl-carrier-protein] synthase activity"/>
    <property type="evidence" value="ECO:0007669"/>
    <property type="project" value="UniProtKB-UniRule"/>
</dbReference>
<comment type="function">
    <text evidence="8">Transfers the 4'-phosphopantetheine moiety from coenzyme A to a Ser of acyl-carrier-protein.</text>
</comment>
<keyword evidence="5 8" id="KW-0460">Magnesium</keyword>
<keyword evidence="8" id="KW-0963">Cytoplasm</keyword>
<keyword evidence="1 8" id="KW-0444">Lipid biosynthesis</keyword>
<evidence type="ECO:0000256" key="2">
    <source>
        <dbReference type="ARBA" id="ARBA00022679"/>
    </source>
</evidence>
<dbReference type="EC" id="2.7.8.7" evidence="8"/>
<sequence length="136" mass="13633">MTVPDVPAGAAVVGVGIDVVAVERFAESLRRTPSLAARLFRPDELVTPSGAPRGSASLAARFAVKEAVAKALGVPRGMDWHDCSVVSQASGRPVLATRGTVRAAADAAGVADWRISLSHDAGIAAAVVLGLGPAAG</sequence>
<evidence type="ECO:0000313" key="11">
    <source>
        <dbReference type="Proteomes" id="UP000655208"/>
    </source>
</evidence>
<reference evidence="10" key="1">
    <citation type="journal article" date="2014" name="Int. J. Syst. Evol. Microbiol.">
        <title>Complete genome sequence of Corynebacterium casei LMG S-19264T (=DSM 44701T), isolated from a smear-ripened cheese.</title>
        <authorList>
            <consortium name="US DOE Joint Genome Institute (JGI-PGF)"/>
            <person name="Walter F."/>
            <person name="Albersmeier A."/>
            <person name="Kalinowski J."/>
            <person name="Ruckert C."/>
        </authorList>
    </citation>
    <scope>NUCLEOTIDE SEQUENCE</scope>
    <source>
        <strain evidence="10">CGMCC 4.7308</strain>
    </source>
</reference>